<dbReference type="EMBL" id="JAZGQO010000011">
    <property type="protein sequence ID" value="KAK6172784.1"/>
    <property type="molecule type" value="Genomic_DNA"/>
</dbReference>
<sequence length="237" mass="27821">MLKTREIYSSTVRSHFLVDTEVCHIPNVDPFDLSINTLVNDKNFIKCSNVTSLSFQDDQGLGLNICVINTKYKIQFFYCEYHGINRGNNMDDNKYQYTPNGTIFKKDIVVTEQFIRVKCYDKSHSVIYSNYHAFILQQPTRLQQLKTRFSKEENKPRETLNVVMIGVDSVLRLNLIRNMPKTRDYLLRHLDAIELQGYNKEADNNFINIVPKATGCFAEELPWNEQKSEEPFEEFFF</sequence>
<dbReference type="GO" id="GO:0005615">
    <property type="term" value="C:extracellular space"/>
    <property type="evidence" value="ECO:0007669"/>
    <property type="project" value="TreeGrafter"/>
</dbReference>
<name>A0AAN8PC14_PATCE</name>
<evidence type="ECO:0000313" key="1">
    <source>
        <dbReference type="EMBL" id="KAK6172784.1"/>
    </source>
</evidence>
<protein>
    <submittedName>
        <fullName evidence="1">Uncharacterized protein</fullName>
    </submittedName>
</protein>
<keyword evidence="2" id="KW-1185">Reference proteome</keyword>
<proteinExistence type="predicted"/>
<comment type="caution">
    <text evidence="1">The sequence shown here is derived from an EMBL/GenBank/DDBJ whole genome shotgun (WGS) entry which is preliminary data.</text>
</comment>
<evidence type="ECO:0000313" key="2">
    <source>
        <dbReference type="Proteomes" id="UP001347796"/>
    </source>
</evidence>
<gene>
    <name evidence="1" type="ORF">SNE40_016375</name>
</gene>
<dbReference type="PANTHER" id="PTHR10974:SF1">
    <property type="entry name" value="FI08016P-RELATED"/>
    <property type="match status" value="1"/>
</dbReference>
<dbReference type="InterPro" id="IPR004245">
    <property type="entry name" value="DUF229"/>
</dbReference>
<organism evidence="1 2">
    <name type="scientific">Patella caerulea</name>
    <name type="common">Rayed Mediterranean limpet</name>
    <dbReference type="NCBI Taxonomy" id="87958"/>
    <lineage>
        <taxon>Eukaryota</taxon>
        <taxon>Metazoa</taxon>
        <taxon>Spiralia</taxon>
        <taxon>Lophotrochozoa</taxon>
        <taxon>Mollusca</taxon>
        <taxon>Gastropoda</taxon>
        <taxon>Patellogastropoda</taxon>
        <taxon>Patelloidea</taxon>
        <taxon>Patellidae</taxon>
        <taxon>Patella</taxon>
    </lineage>
</organism>
<dbReference type="Pfam" id="PF02995">
    <property type="entry name" value="DUF229"/>
    <property type="match status" value="1"/>
</dbReference>
<dbReference type="PANTHER" id="PTHR10974">
    <property type="entry name" value="FI08016P-RELATED"/>
    <property type="match status" value="1"/>
</dbReference>
<dbReference type="AlphaFoldDB" id="A0AAN8PC14"/>
<accession>A0AAN8PC14</accession>
<reference evidence="1 2" key="1">
    <citation type="submission" date="2024-01" db="EMBL/GenBank/DDBJ databases">
        <title>The genome of the rayed Mediterranean limpet Patella caerulea (Linnaeus, 1758).</title>
        <authorList>
            <person name="Anh-Thu Weber A."/>
            <person name="Halstead-Nussloch G."/>
        </authorList>
    </citation>
    <scope>NUCLEOTIDE SEQUENCE [LARGE SCALE GENOMIC DNA]</scope>
    <source>
        <strain evidence="1">AATW-2023a</strain>
        <tissue evidence="1">Whole specimen</tissue>
    </source>
</reference>
<dbReference type="Proteomes" id="UP001347796">
    <property type="component" value="Unassembled WGS sequence"/>
</dbReference>